<evidence type="ECO:0000256" key="2">
    <source>
        <dbReference type="ARBA" id="ARBA00023043"/>
    </source>
</evidence>
<dbReference type="SUPFAM" id="SSF48403">
    <property type="entry name" value="Ankyrin repeat"/>
    <property type="match status" value="1"/>
</dbReference>
<dbReference type="InterPro" id="IPR002110">
    <property type="entry name" value="Ankyrin_rpt"/>
</dbReference>
<dbReference type="InterPro" id="IPR019734">
    <property type="entry name" value="TPR_rpt"/>
</dbReference>
<dbReference type="PROSITE" id="PS50297">
    <property type="entry name" value="ANK_REP_REGION"/>
    <property type="match status" value="2"/>
</dbReference>
<dbReference type="InterPro" id="IPR050745">
    <property type="entry name" value="Multifunctional_regulatory"/>
</dbReference>
<evidence type="ECO:0000313" key="6">
    <source>
        <dbReference type="EMBL" id="CAK9012280.1"/>
    </source>
</evidence>
<dbReference type="Gene3D" id="1.25.40.20">
    <property type="entry name" value="Ankyrin repeat-containing domain"/>
    <property type="match status" value="1"/>
</dbReference>
<comment type="caution">
    <text evidence="6">The sequence shown here is derived from an EMBL/GenBank/DDBJ whole genome shotgun (WGS) entry which is preliminary data.</text>
</comment>
<sequence>MDPPCLPCADSGHMNTHMQQIVQWLEDEDHEEQALSTIEKAWSLLKASWRSKRVGNEELKKESADSARRSYDAGLLQLARANLFVDLDGLETDHYSFDKYKSASLMVEAALHRNVSLVAFQQGDFASALEHAEASIRAEPQNLKSKFRRATALHALGRLDEAAKDLHELLAKKQSQEAKKLLDQCAKSRTEDFLSEFQEASQTSKVELTECPEEVVTAKTSRVCREEPSACECGVCRLLGADFEGAQLCGKRDSMKRTALHWAAVGDAMEAETRCVGCCERWFMEALLDAGAEVDALDLDERTPLHLAAANGQQEAISLLMDASCRIDPLDRHGRSPLYYAAIAHHRDAVALLVDRGHADQSILFHALKVFSDGSRSGEEAEVHRIWPVEGLWRGAQKTFL</sequence>
<keyword evidence="5" id="KW-0175">Coiled coil</keyword>
<evidence type="ECO:0000256" key="5">
    <source>
        <dbReference type="SAM" id="Coils"/>
    </source>
</evidence>
<dbReference type="Pfam" id="PF14559">
    <property type="entry name" value="TPR_19"/>
    <property type="match status" value="1"/>
</dbReference>
<gene>
    <name evidence="6" type="ORF">CCMP2556_LOCUS10793</name>
</gene>
<feature type="repeat" description="TPR" evidence="4">
    <location>
        <begin position="109"/>
        <end position="142"/>
    </location>
</feature>
<dbReference type="Proteomes" id="UP001642484">
    <property type="component" value="Unassembled WGS sequence"/>
</dbReference>
<name>A0ABP0JD00_9DINO</name>
<evidence type="ECO:0000256" key="4">
    <source>
        <dbReference type="PROSITE-ProRule" id="PRU00339"/>
    </source>
</evidence>
<dbReference type="InterPro" id="IPR036770">
    <property type="entry name" value="Ankyrin_rpt-contain_sf"/>
</dbReference>
<evidence type="ECO:0000313" key="7">
    <source>
        <dbReference type="Proteomes" id="UP001642484"/>
    </source>
</evidence>
<dbReference type="InterPro" id="IPR011990">
    <property type="entry name" value="TPR-like_helical_dom_sf"/>
</dbReference>
<dbReference type="PROSITE" id="PS50005">
    <property type="entry name" value="TPR"/>
    <property type="match status" value="1"/>
</dbReference>
<feature type="repeat" description="ANK" evidence="3">
    <location>
        <begin position="333"/>
        <end position="357"/>
    </location>
</feature>
<dbReference type="Pfam" id="PF12796">
    <property type="entry name" value="Ank_2"/>
    <property type="match status" value="1"/>
</dbReference>
<evidence type="ECO:0000256" key="3">
    <source>
        <dbReference type="PROSITE-ProRule" id="PRU00023"/>
    </source>
</evidence>
<keyword evidence="4" id="KW-0802">TPR repeat</keyword>
<dbReference type="SMART" id="SM00028">
    <property type="entry name" value="TPR"/>
    <property type="match status" value="2"/>
</dbReference>
<organism evidence="6 7">
    <name type="scientific">Durusdinium trenchii</name>
    <dbReference type="NCBI Taxonomy" id="1381693"/>
    <lineage>
        <taxon>Eukaryota</taxon>
        <taxon>Sar</taxon>
        <taxon>Alveolata</taxon>
        <taxon>Dinophyceae</taxon>
        <taxon>Suessiales</taxon>
        <taxon>Symbiodiniaceae</taxon>
        <taxon>Durusdinium</taxon>
    </lineage>
</organism>
<proteinExistence type="predicted"/>
<keyword evidence="2 3" id="KW-0040">ANK repeat</keyword>
<protein>
    <submittedName>
        <fullName evidence="6">Uncharacterized protein</fullName>
    </submittedName>
</protein>
<evidence type="ECO:0000256" key="1">
    <source>
        <dbReference type="ARBA" id="ARBA00022737"/>
    </source>
</evidence>
<reference evidence="6 7" key="1">
    <citation type="submission" date="2024-02" db="EMBL/GenBank/DDBJ databases">
        <authorList>
            <person name="Chen Y."/>
            <person name="Shah S."/>
            <person name="Dougan E. K."/>
            <person name="Thang M."/>
            <person name="Chan C."/>
        </authorList>
    </citation>
    <scope>NUCLEOTIDE SEQUENCE [LARGE SCALE GENOMIC DNA]</scope>
</reference>
<dbReference type="SUPFAM" id="SSF48452">
    <property type="entry name" value="TPR-like"/>
    <property type="match status" value="1"/>
</dbReference>
<keyword evidence="7" id="KW-1185">Reference proteome</keyword>
<dbReference type="PROSITE" id="PS50088">
    <property type="entry name" value="ANK_REPEAT"/>
    <property type="match status" value="2"/>
</dbReference>
<keyword evidence="1" id="KW-0677">Repeat</keyword>
<dbReference type="EMBL" id="CAXAMN010005102">
    <property type="protein sequence ID" value="CAK9012280.1"/>
    <property type="molecule type" value="Genomic_DNA"/>
</dbReference>
<dbReference type="SMART" id="SM00248">
    <property type="entry name" value="ANK"/>
    <property type="match status" value="3"/>
</dbReference>
<feature type="coiled-coil region" evidence="5">
    <location>
        <begin position="159"/>
        <end position="191"/>
    </location>
</feature>
<dbReference type="PANTHER" id="PTHR24189:SF50">
    <property type="entry name" value="ANKYRIN REPEAT AND SOCS BOX PROTEIN 2"/>
    <property type="match status" value="1"/>
</dbReference>
<dbReference type="Gene3D" id="1.25.40.10">
    <property type="entry name" value="Tetratricopeptide repeat domain"/>
    <property type="match status" value="1"/>
</dbReference>
<dbReference type="PANTHER" id="PTHR24189">
    <property type="entry name" value="MYOTROPHIN"/>
    <property type="match status" value="1"/>
</dbReference>
<feature type="repeat" description="ANK" evidence="3">
    <location>
        <begin position="300"/>
        <end position="332"/>
    </location>
</feature>
<accession>A0ABP0JD00</accession>